<name>A0A1G2JQI6_9BACT</name>
<proteinExistence type="predicted"/>
<evidence type="ECO:0000313" key="1">
    <source>
        <dbReference type="EMBL" id="OGZ89203.1"/>
    </source>
</evidence>
<reference evidence="1 2" key="1">
    <citation type="journal article" date="2016" name="Nat. Commun.">
        <title>Thousands of microbial genomes shed light on interconnected biogeochemical processes in an aquifer system.</title>
        <authorList>
            <person name="Anantharaman K."/>
            <person name="Brown C.T."/>
            <person name="Hug L.A."/>
            <person name="Sharon I."/>
            <person name="Castelle C.J."/>
            <person name="Probst A.J."/>
            <person name="Thomas B.C."/>
            <person name="Singh A."/>
            <person name="Wilkins M.J."/>
            <person name="Karaoz U."/>
            <person name="Brodie E.L."/>
            <person name="Williams K.H."/>
            <person name="Hubbard S.S."/>
            <person name="Banfield J.F."/>
        </authorList>
    </citation>
    <scope>NUCLEOTIDE SEQUENCE [LARGE SCALE GENOMIC DNA]</scope>
</reference>
<accession>A0A1G2JQI6</accession>
<dbReference type="EMBL" id="MHPU01000010">
    <property type="protein sequence ID" value="OGZ89203.1"/>
    <property type="molecule type" value="Genomic_DNA"/>
</dbReference>
<organism evidence="1 2">
    <name type="scientific">Candidatus Staskawiczbacteria bacterium RIFOXYD1_FULL_32_13</name>
    <dbReference type="NCBI Taxonomy" id="1802234"/>
    <lineage>
        <taxon>Bacteria</taxon>
        <taxon>Candidatus Staskawicziibacteriota</taxon>
    </lineage>
</organism>
<comment type="caution">
    <text evidence="1">The sequence shown here is derived from an EMBL/GenBank/DDBJ whole genome shotgun (WGS) entry which is preliminary data.</text>
</comment>
<sequence length="103" mass="11322">METNAIVISQNNGLKNVIIAKAWKPNPETGRQGSMKVSRDLSQDIVLKPGTTLNVNFNNQRDGKQDADYSVSVLLPTATADQLIEEMKASVAKRTAECIEEVY</sequence>
<gene>
    <name evidence="1" type="ORF">A2561_01290</name>
</gene>
<dbReference type="Proteomes" id="UP000178935">
    <property type="component" value="Unassembled WGS sequence"/>
</dbReference>
<dbReference type="AlphaFoldDB" id="A0A1G2JQI6"/>
<protein>
    <submittedName>
        <fullName evidence="1">Uncharacterized protein</fullName>
    </submittedName>
</protein>
<evidence type="ECO:0000313" key="2">
    <source>
        <dbReference type="Proteomes" id="UP000178935"/>
    </source>
</evidence>